<dbReference type="Gene3D" id="3.40.309.10">
    <property type="entry name" value="Aldehyde Dehydrogenase, Chain A, domain 2"/>
    <property type="match status" value="1"/>
</dbReference>
<gene>
    <name evidence="5" type="ORF">NYO98_08595</name>
</gene>
<evidence type="ECO:0000313" key="5">
    <source>
        <dbReference type="EMBL" id="MCY4726335.1"/>
    </source>
</evidence>
<organism evidence="5 6">
    <name type="scientific">Nocardioides pini</name>
    <dbReference type="NCBI Taxonomy" id="2975053"/>
    <lineage>
        <taxon>Bacteria</taxon>
        <taxon>Bacillati</taxon>
        <taxon>Actinomycetota</taxon>
        <taxon>Actinomycetes</taxon>
        <taxon>Propionibacteriales</taxon>
        <taxon>Nocardioidaceae</taxon>
        <taxon>Nocardioides</taxon>
    </lineage>
</organism>
<dbReference type="PANTHER" id="PTHR43217:SF1">
    <property type="entry name" value="SUCCINATE SEMIALDEHYDE DEHYDROGENASE [NAD(P)+] SAD"/>
    <property type="match status" value="1"/>
</dbReference>
<dbReference type="PANTHER" id="PTHR43217">
    <property type="entry name" value="SUCCINATE SEMIALDEHYDE DEHYDROGENASE [NAD(P)+] SAD"/>
    <property type="match status" value="1"/>
</dbReference>
<dbReference type="PROSITE" id="PS00070">
    <property type="entry name" value="ALDEHYDE_DEHYDR_CYS"/>
    <property type="match status" value="1"/>
</dbReference>
<dbReference type="InterPro" id="IPR047110">
    <property type="entry name" value="GABD/Sad-like"/>
</dbReference>
<dbReference type="InterPro" id="IPR016163">
    <property type="entry name" value="Ald_DH_C"/>
</dbReference>
<keyword evidence="2" id="KW-0521">NADP</keyword>
<dbReference type="InterPro" id="IPR016161">
    <property type="entry name" value="Ald_DH/histidinol_DH"/>
</dbReference>
<dbReference type="Gene3D" id="3.40.605.10">
    <property type="entry name" value="Aldehyde Dehydrogenase, Chain A, domain 1"/>
    <property type="match status" value="1"/>
</dbReference>
<evidence type="ECO:0000256" key="1">
    <source>
        <dbReference type="ARBA" id="ARBA00009986"/>
    </source>
</evidence>
<dbReference type="RefSeq" id="WP_268111184.1">
    <property type="nucleotide sequence ID" value="NZ_JAPPUX010000002.1"/>
</dbReference>
<dbReference type="CDD" id="cd07100">
    <property type="entry name" value="ALDH_SSADH1_GabD1"/>
    <property type="match status" value="1"/>
</dbReference>
<evidence type="ECO:0000313" key="6">
    <source>
        <dbReference type="Proteomes" id="UP001074726"/>
    </source>
</evidence>
<comment type="similarity">
    <text evidence="1">Belongs to the aldehyde dehydrogenase family.</text>
</comment>
<dbReference type="SUPFAM" id="SSF53720">
    <property type="entry name" value="ALDH-like"/>
    <property type="match status" value="1"/>
</dbReference>
<dbReference type="InterPro" id="IPR016162">
    <property type="entry name" value="Ald_DH_N"/>
</dbReference>
<protein>
    <submittedName>
        <fullName evidence="5">NAD-dependent succinate-semialdehyde dehydrogenase</fullName>
    </submittedName>
</protein>
<comment type="caution">
    <text evidence="5">The sequence shown here is derived from an EMBL/GenBank/DDBJ whole genome shotgun (WGS) entry which is preliminary data.</text>
</comment>
<evidence type="ECO:0000259" key="4">
    <source>
        <dbReference type="Pfam" id="PF00171"/>
    </source>
</evidence>
<dbReference type="InterPro" id="IPR015590">
    <property type="entry name" value="Aldehyde_DH_dom"/>
</dbReference>
<keyword evidence="3" id="KW-0560">Oxidoreductase</keyword>
<evidence type="ECO:0000256" key="3">
    <source>
        <dbReference type="ARBA" id="ARBA00023002"/>
    </source>
</evidence>
<reference evidence="5" key="1">
    <citation type="submission" date="2022-08" db="EMBL/GenBank/DDBJ databases">
        <title>Genome sequencing of Nocardioides sp. STR2.</title>
        <authorList>
            <person name="So Y."/>
        </authorList>
    </citation>
    <scope>NUCLEOTIDE SEQUENCE</scope>
    <source>
        <strain evidence="5">STR2</strain>
    </source>
</reference>
<dbReference type="InterPro" id="IPR044148">
    <property type="entry name" value="ALDH_GabD1-like"/>
</dbReference>
<keyword evidence="6" id="KW-1185">Reference proteome</keyword>
<dbReference type="EMBL" id="JAPPUX010000002">
    <property type="protein sequence ID" value="MCY4726335.1"/>
    <property type="molecule type" value="Genomic_DNA"/>
</dbReference>
<evidence type="ECO:0000256" key="2">
    <source>
        <dbReference type="ARBA" id="ARBA00022857"/>
    </source>
</evidence>
<sequence length="466" mass="49455">MFSEQTREQIVTINPATDTELARYDAMSATDIEAVLVQVTAAQKTWADTPIEERAAIMRRTAEVLRERSAELGALATAEMGKPITEAIAEVEKCAWVCEYYAEESPKALADQDVQATGSRSWVRYEPLGTILAVMPWNYPYWQVFRFVAPTLMAGNAGILKHSPNVTGVALAIEDILRDAGLPDGVFRTLVVAESDVPETVDRLIGDDRIAAVTLTGSNKAGAHVAASAGRAAKKSVLELGGSDPFVVLADADLDVVIPKAVAGRFLNTGQSCLCAKRFIVHESIADEFGRRFADAVDELVIGAPRDDATKIGPLARADLAANLDDQVARSVEAGAKVLTGGHQLIERGPAWYAPTVLVDVTPDMAVMAEETFGPAAAVIAFSTDDEAVELANATPYGLGASVWSADTEHALAVGSRIDSGALFINAVTASDPRLPFGGVKQSGYGRELGEAGAREFTNIRTVLIG</sequence>
<accession>A0ABT4CBJ6</accession>
<dbReference type="Proteomes" id="UP001074726">
    <property type="component" value="Unassembled WGS sequence"/>
</dbReference>
<feature type="domain" description="Aldehyde dehydrogenase" evidence="4">
    <location>
        <begin position="5"/>
        <end position="463"/>
    </location>
</feature>
<dbReference type="Pfam" id="PF00171">
    <property type="entry name" value="Aldedh"/>
    <property type="match status" value="1"/>
</dbReference>
<dbReference type="InterPro" id="IPR016160">
    <property type="entry name" value="Ald_DH_CS_CYS"/>
</dbReference>
<proteinExistence type="inferred from homology"/>
<name>A0ABT4CBJ6_9ACTN</name>